<keyword evidence="4" id="KW-1185">Reference proteome</keyword>
<gene>
    <name evidence="3" type="ORF">ACH49W_24290</name>
</gene>
<protein>
    <submittedName>
        <fullName evidence="3">DUF1707 domain-containing protein</fullName>
    </submittedName>
</protein>
<reference evidence="3 4" key="1">
    <citation type="submission" date="2024-10" db="EMBL/GenBank/DDBJ databases">
        <title>The Natural Products Discovery Center: Release of the First 8490 Sequenced Strains for Exploring Actinobacteria Biosynthetic Diversity.</title>
        <authorList>
            <person name="Kalkreuter E."/>
            <person name="Kautsar S.A."/>
            <person name="Yang D."/>
            <person name="Bader C.D."/>
            <person name="Teijaro C.N."/>
            <person name="Fluegel L."/>
            <person name="Davis C.M."/>
            <person name="Simpson J.R."/>
            <person name="Lauterbach L."/>
            <person name="Steele A.D."/>
            <person name="Gui C."/>
            <person name="Meng S."/>
            <person name="Li G."/>
            <person name="Viehrig K."/>
            <person name="Ye F."/>
            <person name="Su P."/>
            <person name="Kiefer A.F."/>
            <person name="Nichols A."/>
            <person name="Cepeda A.J."/>
            <person name="Yan W."/>
            <person name="Fan B."/>
            <person name="Jiang Y."/>
            <person name="Adhikari A."/>
            <person name="Zheng C.-J."/>
            <person name="Schuster L."/>
            <person name="Cowan T.M."/>
            <person name="Smanski M.J."/>
            <person name="Chevrette M.G."/>
            <person name="De Carvalho L.P.S."/>
            <person name="Shen B."/>
        </authorList>
    </citation>
    <scope>NUCLEOTIDE SEQUENCE [LARGE SCALE GENOMIC DNA]</scope>
    <source>
        <strain evidence="3 4">NPDC019275</strain>
    </source>
</reference>
<feature type="transmembrane region" description="Helical" evidence="1">
    <location>
        <begin position="109"/>
        <end position="129"/>
    </location>
</feature>
<dbReference type="PANTHER" id="PTHR40763">
    <property type="entry name" value="MEMBRANE PROTEIN-RELATED"/>
    <property type="match status" value="1"/>
</dbReference>
<evidence type="ECO:0000256" key="1">
    <source>
        <dbReference type="SAM" id="Phobius"/>
    </source>
</evidence>
<dbReference type="InterPro" id="IPR012551">
    <property type="entry name" value="DUF1707_SHOCT-like"/>
</dbReference>
<dbReference type="Pfam" id="PF08044">
    <property type="entry name" value="DUF1707"/>
    <property type="match status" value="1"/>
</dbReference>
<feature type="domain" description="DUF1707" evidence="2">
    <location>
        <begin position="7"/>
        <end position="59"/>
    </location>
</feature>
<organism evidence="3 4">
    <name type="scientific">Nocardia xishanensis</name>
    <dbReference type="NCBI Taxonomy" id="238964"/>
    <lineage>
        <taxon>Bacteria</taxon>
        <taxon>Bacillati</taxon>
        <taxon>Actinomycetota</taxon>
        <taxon>Actinomycetes</taxon>
        <taxon>Mycobacteriales</taxon>
        <taxon>Nocardiaceae</taxon>
        <taxon>Nocardia</taxon>
    </lineage>
</organism>
<keyword evidence="1" id="KW-0812">Transmembrane</keyword>
<evidence type="ECO:0000313" key="3">
    <source>
        <dbReference type="EMBL" id="MFI2476512.1"/>
    </source>
</evidence>
<evidence type="ECO:0000313" key="4">
    <source>
        <dbReference type="Proteomes" id="UP001611415"/>
    </source>
</evidence>
<accession>A0ABW7X5W0</accession>
<comment type="caution">
    <text evidence="3">The sequence shown here is derived from an EMBL/GenBank/DDBJ whole genome shotgun (WGS) entry which is preliminary data.</text>
</comment>
<dbReference type="PANTHER" id="PTHR40763:SF4">
    <property type="entry name" value="DUF1707 DOMAIN-CONTAINING PROTEIN"/>
    <property type="match status" value="1"/>
</dbReference>
<evidence type="ECO:0000259" key="2">
    <source>
        <dbReference type="Pfam" id="PF08044"/>
    </source>
</evidence>
<sequence>MDISTGTRASDAERDQIVRLLGRHMADGRIDLAEYDQRVARVYGTATRDDLQLVLADLPKLSKDSAAQSNPRPRIPVWQRIEGGGWLGVSVLVLIIWAAISIGVGEFTYFWPVWVIGPWGAVLAFRVLTGWESGRGGKRASQ</sequence>
<proteinExistence type="predicted"/>
<keyword evidence="1" id="KW-0472">Membrane</keyword>
<name>A0ABW7X5W0_9NOCA</name>
<keyword evidence="1" id="KW-1133">Transmembrane helix</keyword>
<feature type="transmembrane region" description="Helical" evidence="1">
    <location>
        <begin position="84"/>
        <end position="103"/>
    </location>
</feature>
<dbReference type="EMBL" id="JBIRYO010000017">
    <property type="protein sequence ID" value="MFI2476512.1"/>
    <property type="molecule type" value="Genomic_DNA"/>
</dbReference>
<dbReference type="RefSeq" id="WP_357400337.1">
    <property type="nucleotide sequence ID" value="NZ_JBEYCD010000001.1"/>
</dbReference>
<dbReference type="Proteomes" id="UP001611415">
    <property type="component" value="Unassembled WGS sequence"/>
</dbReference>